<evidence type="ECO:0000313" key="3">
    <source>
        <dbReference type="Proteomes" id="UP000269945"/>
    </source>
</evidence>
<protein>
    <submittedName>
        <fullName evidence="2">Uncharacterized protein</fullName>
    </submittedName>
</protein>
<reference evidence="2 3" key="1">
    <citation type="submission" date="2018-10" db="EMBL/GenBank/DDBJ databases">
        <authorList>
            <person name="Ekblom R."/>
            <person name="Jareborg N."/>
        </authorList>
    </citation>
    <scope>NUCLEOTIDE SEQUENCE [LARGE SCALE GENOMIC DNA]</scope>
    <source>
        <tissue evidence="2">Muscle</tissue>
    </source>
</reference>
<feature type="compositionally biased region" description="Basic and acidic residues" evidence="1">
    <location>
        <begin position="57"/>
        <end position="74"/>
    </location>
</feature>
<evidence type="ECO:0000256" key="1">
    <source>
        <dbReference type="SAM" id="MobiDB-lite"/>
    </source>
</evidence>
<name>A0A9X9LXK4_GULGU</name>
<dbReference type="Proteomes" id="UP000269945">
    <property type="component" value="Unassembled WGS sequence"/>
</dbReference>
<dbReference type="AlphaFoldDB" id="A0A9X9LXK4"/>
<feature type="region of interest" description="Disordered" evidence="1">
    <location>
        <begin position="34"/>
        <end position="127"/>
    </location>
</feature>
<sequence>AGSHAGALSPQLVDLFGISLLPRISSAVAGLCTDGPAHAPARCTSDCGHPEPSAPDPRLHTEPRSSERHERRPEASAQRAGTARCSPLPGVDPEPLQPFVSQEAWHSPARRPSRAIPMKRNTNGWSS</sequence>
<feature type="non-terminal residue" evidence="2">
    <location>
        <position position="1"/>
    </location>
</feature>
<dbReference type="EMBL" id="CYRY02026594">
    <property type="protein sequence ID" value="VCW98842.1"/>
    <property type="molecule type" value="Genomic_DNA"/>
</dbReference>
<gene>
    <name evidence="2" type="ORF">BN2614_LOCUS1</name>
</gene>
<evidence type="ECO:0000313" key="2">
    <source>
        <dbReference type="EMBL" id="VCW98842.1"/>
    </source>
</evidence>
<keyword evidence="3" id="KW-1185">Reference proteome</keyword>
<proteinExistence type="predicted"/>
<comment type="caution">
    <text evidence="2">The sequence shown here is derived from an EMBL/GenBank/DDBJ whole genome shotgun (WGS) entry which is preliminary data.</text>
</comment>
<organism evidence="2 3">
    <name type="scientific">Gulo gulo</name>
    <name type="common">Wolverine</name>
    <name type="synonym">Gluton</name>
    <dbReference type="NCBI Taxonomy" id="48420"/>
    <lineage>
        <taxon>Eukaryota</taxon>
        <taxon>Metazoa</taxon>
        <taxon>Chordata</taxon>
        <taxon>Craniata</taxon>
        <taxon>Vertebrata</taxon>
        <taxon>Euteleostomi</taxon>
        <taxon>Mammalia</taxon>
        <taxon>Eutheria</taxon>
        <taxon>Laurasiatheria</taxon>
        <taxon>Carnivora</taxon>
        <taxon>Caniformia</taxon>
        <taxon>Musteloidea</taxon>
        <taxon>Mustelidae</taxon>
        <taxon>Guloninae</taxon>
        <taxon>Gulo</taxon>
    </lineage>
</organism>
<accession>A0A9X9LXK4</accession>